<evidence type="ECO:0000313" key="4">
    <source>
        <dbReference type="EMBL" id="SDJ01955.1"/>
    </source>
</evidence>
<keyword evidence="2" id="KW-0812">Transmembrane</keyword>
<dbReference type="Pfam" id="PF13400">
    <property type="entry name" value="Tad"/>
    <property type="match status" value="1"/>
</dbReference>
<feature type="domain" description="Putative Flp pilus-assembly TadG-like N-terminal" evidence="3">
    <location>
        <begin position="14"/>
        <end position="58"/>
    </location>
</feature>
<evidence type="ECO:0000256" key="2">
    <source>
        <dbReference type="SAM" id="Phobius"/>
    </source>
</evidence>
<dbReference type="AlphaFoldDB" id="A0A1G8QBX4"/>
<evidence type="ECO:0000313" key="5">
    <source>
        <dbReference type="Proteomes" id="UP000198853"/>
    </source>
</evidence>
<accession>A0A1G8QBX4</accession>
<dbReference type="InterPro" id="IPR028087">
    <property type="entry name" value="Tad_N"/>
</dbReference>
<keyword evidence="2" id="KW-0472">Membrane</keyword>
<evidence type="ECO:0000259" key="3">
    <source>
        <dbReference type="Pfam" id="PF13400"/>
    </source>
</evidence>
<protein>
    <submittedName>
        <fullName evidence="4">Putative Flp pilus-assembly TadE/G-like</fullName>
    </submittedName>
</protein>
<sequence>MIMNGIKHLKNEEGNVTYLTIGLIMIIALMLVFIVNFGKIFAVNEQAGTAAEQASLAATSIIYEEMLDVIGDYEREEDDEDDENDDNDDDEDEEEELEELVEDRKDELMAAENYSENEAEIQAINQILEEEIPEDQDLQDEIEEALVDASQQISNEVSEIITRNNGSLDETTITMFNEENRVEVTTAVTYDQVAFGGWIDEGSEEVHQRGVGLETSFVEVLSWNHRNL</sequence>
<evidence type="ECO:0000256" key="1">
    <source>
        <dbReference type="SAM" id="MobiDB-lite"/>
    </source>
</evidence>
<dbReference type="Proteomes" id="UP000198853">
    <property type="component" value="Unassembled WGS sequence"/>
</dbReference>
<name>A0A1G8QBX4_9BACI</name>
<feature type="transmembrane region" description="Helical" evidence="2">
    <location>
        <begin position="16"/>
        <end position="37"/>
    </location>
</feature>
<keyword evidence="2" id="KW-1133">Transmembrane helix</keyword>
<reference evidence="4 5" key="1">
    <citation type="submission" date="2016-10" db="EMBL/GenBank/DDBJ databases">
        <authorList>
            <person name="de Groot N.N."/>
        </authorList>
    </citation>
    <scope>NUCLEOTIDE SEQUENCE [LARGE SCALE GENOMIC DNA]</scope>
    <source>
        <strain evidence="4 5">DSM 21771</strain>
    </source>
</reference>
<proteinExistence type="predicted"/>
<gene>
    <name evidence="4" type="ORF">SAMN04488123_11155</name>
</gene>
<organism evidence="4 5">
    <name type="scientific">Natribacillus halophilus</name>
    <dbReference type="NCBI Taxonomy" id="549003"/>
    <lineage>
        <taxon>Bacteria</taxon>
        <taxon>Bacillati</taxon>
        <taxon>Bacillota</taxon>
        <taxon>Bacilli</taxon>
        <taxon>Bacillales</taxon>
        <taxon>Bacillaceae</taxon>
        <taxon>Natribacillus</taxon>
    </lineage>
</organism>
<feature type="region of interest" description="Disordered" evidence="1">
    <location>
        <begin position="75"/>
        <end position="96"/>
    </location>
</feature>
<dbReference type="EMBL" id="FNEN01000011">
    <property type="protein sequence ID" value="SDJ01955.1"/>
    <property type="molecule type" value="Genomic_DNA"/>
</dbReference>
<dbReference type="OrthoDB" id="2965951at2"/>
<keyword evidence="5" id="KW-1185">Reference proteome</keyword>